<dbReference type="WBParaSite" id="ACAC_0001369001-mRNA-1">
    <property type="protein sequence ID" value="ACAC_0001369001-mRNA-1"/>
    <property type="gene ID" value="ACAC_0001369001"/>
</dbReference>
<evidence type="ECO:0000259" key="1">
    <source>
        <dbReference type="Pfam" id="PF17034"/>
    </source>
</evidence>
<organism evidence="2 3">
    <name type="scientific">Angiostrongylus cantonensis</name>
    <name type="common">Rat lungworm</name>
    <dbReference type="NCBI Taxonomy" id="6313"/>
    <lineage>
        <taxon>Eukaryota</taxon>
        <taxon>Metazoa</taxon>
        <taxon>Ecdysozoa</taxon>
        <taxon>Nematoda</taxon>
        <taxon>Chromadorea</taxon>
        <taxon>Rhabditida</taxon>
        <taxon>Rhabditina</taxon>
        <taxon>Rhabditomorpha</taxon>
        <taxon>Strongyloidea</taxon>
        <taxon>Metastrongylidae</taxon>
        <taxon>Angiostrongylus</taxon>
    </lineage>
</organism>
<keyword evidence="2" id="KW-1185">Reference proteome</keyword>
<dbReference type="Pfam" id="PF17034">
    <property type="entry name" value="zinc_ribbon_16"/>
    <property type="match status" value="1"/>
</dbReference>
<name>A0A0K0DPK1_ANGCA</name>
<evidence type="ECO:0000313" key="2">
    <source>
        <dbReference type="Proteomes" id="UP000035642"/>
    </source>
</evidence>
<dbReference type="InterPro" id="IPR031488">
    <property type="entry name" value="Zn_ribbon_mio"/>
</dbReference>
<feature type="domain" description="GATOR2 complex protein MIO zinc-ribbon like" evidence="1">
    <location>
        <begin position="7"/>
        <end position="65"/>
    </location>
</feature>
<protein>
    <submittedName>
        <fullName evidence="3">Zinc_ribbon_16 domain-containing protein</fullName>
    </submittedName>
</protein>
<reference evidence="2" key="1">
    <citation type="submission" date="2012-09" db="EMBL/GenBank/DDBJ databases">
        <authorList>
            <person name="Martin A.A."/>
        </authorList>
    </citation>
    <scope>NUCLEOTIDE SEQUENCE</scope>
</reference>
<evidence type="ECO:0000313" key="3">
    <source>
        <dbReference type="WBParaSite" id="ACAC_0001369001-mRNA-1"/>
    </source>
</evidence>
<sequence length="95" mass="11168">LMINNRAIAEQENKVREYICKRKDFLFVCYSVSVVLEQYHGGHTKHVISWFEKEDECPVLGCDCSIYLLKTMLYTGWFLSSSEYRHFCTPPGHNL</sequence>
<dbReference type="Proteomes" id="UP000035642">
    <property type="component" value="Unassembled WGS sequence"/>
</dbReference>
<reference evidence="3" key="2">
    <citation type="submission" date="2017-02" db="UniProtKB">
        <authorList>
            <consortium name="WormBaseParasite"/>
        </authorList>
    </citation>
    <scope>IDENTIFICATION</scope>
</reference>
<accession>A0A0K0DPK1</accession>
<dbReference type="AlphaFoldDB" id="A0A0K0DPK1"/>
<proteinExistence type="predicted"/>